<dbReference type="AlphaFoldDB" id="A0A6P1ZKJ1"/>
<evidence type="ECO:0000313" key="3">
    <source>
        <dbReference type="EMBL" id="TVM36461.1"/>
    </source>
</evidence>
<dbReference type="RefSeq" id="WP_144233499.1">
    <property type="nucleotide sequence ID" value="NZ_CP039543.1"/>
</dbReference>
<dbReference type="EMBL" id="QMIF01000001">
    <property type="protein sequence ID" value="TVM36461.1"/>
    <property type="molecule type" value="Genomic_DNA"/>
</dbReference>
<accession>A0A6P1ZKJ1</accession>
<keyword evidence="1" id="KW-0812">Transmembrane</keyword>
<organism evidence="3 4">
    <name type="scientific">Oceanidesulfovibrio marinus</name>
    <dbReference type="NCBI Taxonomy" id="370038"/>
    <lineage>
        <taxon>Bacteria</taxon>
        <taxon>Pseudomonadati</taxon>
        <taxon>Thermodesulfobacteriota</taxon>
        <taxon>Desulfovibrionia</taxon>
        <taxon>Desulfovibrionales</taxon>
        <taxon>Desulfovibrionaceae</taxon>
        <taxon>Oceanidesulfovibrio</taxon>
    </lineage>
</organism>
<feature type="transmembrane region" description="Helical" evidence="1">
    <location>
        <begin position="130"/>
        <end position="147"/>
    </location>
</feature>
<dbReference type="Proteomes" id="UP000503251">
    <property type="component" value="Chromosome"/>
</dbReference>
<evidence type="ECO:0000313" key="2">
    <source>
        <dbReference type="EMBL" id="QJT09110.1"/>
    </source>
</evidence>
<sequence length="216" mass="23265">MKHDSNNDETLDMRIEELDGLDDFAGEMTQLLSKEAPRPDETLTGRVMDQLPCARSCASGRMLGSVYAFFDSDRVLSHLVRGITRSSSCSSIFLVAGLFHLVYGLIIRTGLTHVPFRPSLLPEWVMLQPVLAYIAGVGFLAAGVLLRKLGPRAYRAAQVVTLAYLLLVVVNGTAILGTMRISAMLLATISLVGSGLIIGLFLGAVLLKCTEGGRQA</sequence>
<keyword evidence="1" id="KW-1133">Transmembrane helix</keyword>
<dbReference type="Proteomes" id="UP000434052">
    <property type="component" value="Unassembled WGS sequence"/>
</dbReference>
<evidence type="ECO:0000313" key="5">
    <source>
        <dbReference type="Proteomes" id="UP000503251"/>
    </source>
</evidence>
<keyword evidence="5" id="KW-1185">Reference proteome</keyword>
<reference evidence="3 4" key="1">
    <citation type="submission" date="2018-06" db="EMBL/GenBank/DDBJ databases">
        <title>Complete genome of Desulfovibrio marinus P48SEP.</title>
        <authorList>
            <person name="Crispim J.S."/>
            <person name="Vidigal P.M.P."/>
            <person name="Silva L.C.F."/>
            <person name="Araujo L.C."/>
            <person name="Laguardia C.N."/>
            <person name="Dias R.S."/>
            <person name="Sousa M.P."/>
            <person name="Paula S.O."/>
            <person name="Silva C."/>
        </authorList>
    </citation>
    <scope>NUCLEOTIDE SEQUENCE [LARGE SCALE GENOMIC DNA]</scope>
    <source>
        <strain evidence="3 4">P48SEP</strain>
    </source>
</reference>
<protein>
    <submittedName>
        <fullName evidence="3">Uncharacterized protein</fullName>
    </submittedName>
</protein>
<name>A0A6P1ZKJ1_9BACT</name>
<feature type="transmembrane region" description="Helical" evidence="1">
    <location>
        <begin position="159"/>
        <end position="177"/>
    </location>
</feature>
<dbReference type="EMBL" id="CP039543">
    <property type="protein sequence ID" value="QJT09110.1"/>
    <property type="molecule type" value="Genomic_DNA"/>
</dbReference>
<gene>
    <name evidence="3" type="ORF">DQK91_00615</name>
    <name evidence="2" type="ORF">E8L03_09260</name>
</gene>
<evidence type="ECO:0000256" key="1">
    <source>
        <dbReference type="SAM" id="Phobius"/>
    </source>
</evidence>
<proteinExistence type="predicted"/>
<evidence type="ECO:0000313" key="4">
    <source>
        <dbReference type="Proteomes" id="UP000434052"/>
    </source>
</evidence>
<feature type="transmembrane region" description="Helical" evidence="1">
    <location>
        <begin position="183"/>
        <end position="207"/>
    </location>
</feature>
<feature type="transmembrane region" description="Helical" evidence="1">
    <location>
        <begin position="91"/>
        <end position="110"/>
    </location>
</feature>
<reference evidence="2 5" key="2">
    <citation type="submission" date="2019-04" db="EMBL/GenBank/DDBJ databases">
        <title>Isolation and culture of sulfate reducing bacteria from the cold seep of the South China Sea.</title>
        <authorList>
            <person name="Sun C."/>
            <person name="Liu R."/>
        </authorList>
    </citation>
    <scope>NUCLEOTIDE SEQUENCE [LARGE SCALE GENOMIC DNA]</scope>
    <source>
        <strain evidence="2 5">CS1</strain>
    </source>
</reference>
<keyword evidence="1" id="KW-0472">Membrane</keyword>